<dbReference type="Proteomes" id="UP001501509">
    <property type="component" value="Unassembled WGS sequence"/>
</dbReference>
<organism evidence="2 3">
    <name type="scientific">Actinomadura fulvescens</name>
    <dbReference type="NCBI Taxonomy" id="46160"/>
    <lineage>
        <taxon>Bacteria</taxon>
        <taxon>Bacillati</taxon>
        <taxon>Actinomycetota</taxon>
        <taxon>Actinomycetes</taxon>
        <taxon>Streptosporangiales</taxon>
        <taxon>Thermomonosporaceae</taxon>
        <taxon>Actinomadura</taxon>
    </lineage>
</organism>
<name>A0ABN3PAU8_9ACTN</name>
<sequence>MTKSRYLVAVPVAAVAAATLSAPAAQAATGSPPAAKAVTVQAPASLVHTADEPQAGVQTGSMKLSSRNCGGGKGGYMQWSHPWKSGKYIRAWAVVHCKKTFFPNYRAVEAQLSQYRGGKVVWSTKARKVVGKSGRATFTVGINLAWKCSGGSQLYKTSVYLRINSRMVAGGSKKDWRRIYC</sequence>
<gene>
    <name evidence="2" type="ORF">GCM10010411_06380</name>
</gene>
<evidence type="ECO:0000256" key="1">
    <source>
        <dbReference type="SAM" id="SignalP"/>
    </source>
</evidence>
<dbReference type="EMBL" id="BAAATD010000001">
    <property type="protein sequence ID" value="GAA2576605.1"/>
    <property type="molecule type" value="Genomic_DNA"/>
</dbReference>
<keyword evidence="1" id="KW-0732">Signal</keyword>
<comment type="caution">
    <text evidence="2">The sequence shown here is derived from an EMBL/GenBank/DDBJ whole genome shotgun (WGS) entry which is preliminary data.</text>
</comment>
<feature type="signal peptide" evidence="1">
    <location>
        <begin position="1"/>
        <end position="27"/>
    </location>
</feature>
<evidence type="ECO:0000313" key="2">
    <source>
        <dbReference type="EMBL" id="GAA2576605.1"/>
    </source>
</evidence>
<keyword evidence="3" id="KW-1185">Reference proteome</keyword>
<dbReference type="RefSeq" id="WP_344537471.1">
    <property type="nucleotide sequence ID" value="NZ_BAAATD010000001.1"/>
</dbReference>
<accession>A0ABN3PAU8</accession>
<feature type="chain" id="PRO_5045827381" description="Secreted protein" evidence="1">
    <location>
        <begin position="28"/>
        <end position="181"/>
    </location>
</feature>
<evidence type="ECO:0008006" key="4">
    <source>
        <dbReference type="Google" id="ProtNLM"/>
    </source>
</evidence>
<evidence type="ECO:0000313" key="3">
    <source>
        <dbReference type="Proteomes" id="UP001501509"/>
    </source>
</evidence>
<protein>
    <recommendedName>
        <fullName evidence="4">Secreted protein</fullName>
    </recommendedName>
</protein>
<reference evidence="2 3" key="1">
    <citation type="journal article" date="2019" name="Int. J. Syst. Evol. Microbiol.">
        <title>The Global Catalogue of Microorganisms (GCM) 10K type strain sequencing project: providing services to taxonomists for standard genome sequencing and annotation.</title>
        <authorList>
            <consortium name="The Broad Institute Genomics Platform"/>
            <consortium name="The Broad Institute Genome Sequencing Center for Infectious Disease"/>
            <person name="Wu L."/>
            <person name="Ma J."/>
        </authorList>
    </citation>
    <scope>NUCLEOTIDE SEQUENCE [LARGE SCALE GENOMIC DNA]</scope>
    <source>
        <strain evidence="2 3">JCM 6833</strain>
    </source>
</reference>
<proteinExistence type="predicted"/>